<reference evidence="4" key="1">
    <citation type="submission" date="2021-03" db="UniProtKB">
        <authorList>
            <consortium name="EnsemblPlants"/>
        </authorList>
    </citation>
    <scope>IDENTIFICATION</scope>
</reference>
<keyword evidence="5" id="KW-1185">Reference proteome</keyword>
<protein>
    <recommendedName>
        <fullName evidence="3">Association with the SNF1 complex (ASC) domain-containing protein</fullName>
    </recommendedName>
</protein>
<dbReference type="InterPro" id="IPR013783">
    <property type="entry name" value="Ig-like_fold"/>
</dbReference>
<comment type="similarity">
    <text evidence="1">Belongs to the 5'-AMP-activated protein kinase beta subunit family.</text>
</comment>
<dbReference type="Pfam" id="PF16561">
    <property type="entry name" value="AMPK1_CBM"/>
    <property type="match status" value="1"/>
</dbReference>
<feature type="region of interest" description="Disordered" evidence="2">
    <location>
        <begin position="198"/>
        <end position="234"/>
    </location>
</feature>
<dbReference type="InterPro" id="IPR006828">
    <property type="entry name" value="ASC_dom"/>
</dbReference>
<evidence type="ECO:0000313" key="4">
    <source>
        <dbReference type="EnsemblPlants" id="cds.novel_model_7157_5bd9a17a"/>
    </source>
</evidence>
<dbReference type="InterPro" id="IPR014756">
    <property type="entry name" value="Ig_E-set"/>
</dbReference>
<dbReference type="OMA" id="SVRITWI"/>
<dbReference type="Gene3D" id="6.20.250.60">
    <property type="match status" value="1"/>
</dbReference>
<organism evidence="4 5">
    <name type="scientific">Cannabis sativa</name>
    <name type="common">Hemp</name>
    <name type="synonym">Marijuana</name>
    <dbReference type="NCBI Taxonomy" id="3483"/>
    <lineage>
        <taxon>Eukaryota</taxon>
        <taxon>Viridiplantae</taxon>
        <taxon>Streptophyta</taxon>
        <taxon>Embryophyta</taxon>
        <taxon>Tracheophyta</taxon>
        <taxon>Spermatophyta</taxon>
        <taxon>Magnoliopsida</taxon>
        <taxon>eudicotyledons</taxon>
        <taxon>Gunneridae</taxon>
        <taxon>Pentapetalae</taxon>
        <taxon>rosids</taxon>
        <taxon>fabids</taxon>
        <taxon>Rosales</taxon>
        <taxon>Cannabaceae</taxon>
        <taxon>Cannabis</taxon>
    </lineage>
</organism>
<gene>
    <name evidence="4" type="primary">LOC115701582</name>
</gene>
<dbReference type="EMBL" id="UZAU01000814">
    <property type="status" value="NOT_ANNOTATED_CDS"/>
    <property type="molecule type" value="Genomic_DNA"/>
</dbReference>
<proteinExistence type="inferred from homology"/>
<dbReference type="EnsemblPlants" id="novel_model_7157_5bd9a17a">
    <property type="protein sequence ID" value="cds.novel_model_7157_5bd9a17a"/>
    <property type="gene ID" value="novel_gene_3762_5bd9a17a"/>
</dbReference>
<dbReference type="Pfam" id="PF04739">
    <property type="entry name" value="AMPKBI"/>
    <property type="match status" value="1"/>
</dbReference>
<dbReference type="PANTHER" id="PTHR46316:SF6">
    <property type="entry name" value="ASSOCIATION WITH THE SNF1 COMPLEX (ASC) DOMAIN-CONTAINING PROTEIN"/>
    <property type="match status" value="1"/>
</dbReference>
<dbReference type="Proteomes" id="UP000596661">
    <property type="component" value="Unassembled WGS sequence"/>
</dbReference>
<dbReference type="CDD" id="cd02859">
    <property type="entry name" value="E_set_AMPKbeta_like_N"/>
    <property type="match status" value="1"/>
</dbReference>
<evidence type="ECO:0000259" key="3">
    <source>
        <dbReference type="SMART" id="SM01010"/>
    </source>
</evidence>
<dbReference type="SUPFAM" id="SSF160219">
    <property type="entry name" value="AMPKBI-like"/>
    <property type="match status" value="1"/>
</dbReference>
<dbReference type="InterPro" id="IPR032640">
    <property type="entry name" value="AMPK1_CBM"/>
</dbReference>
<dbReference type="Gene3D" id="2.60.40.10">
    <property type="entry name" value="Immunoglobulins"/>
    <property type="match status" value="1"/>
</dbReference>
<dbReference type="InterPro" id="IPR043554">
    <property type="entry name" value="KINB"/>
</dbReference>
<evidence type="ECO:0000313" key="5">
    <source>
        <dbReference type="Proteomes" id="UP000596661"/>
    </source>
</evidence>
<dbReference type="Gramene" id="novel_model_7157_5bd9a17a">
    <property type="protein sequence ID" value="cds.novel_model_7157_5bd9a17a"/>
    <property type="gene ID" value="novel_gene_3762_5bd9a17a"/>
</dbReference>
<sequence length="295" mass="32970">MGILSSSSYLLAFMVMGNARGGKDGEGPSRTKSFEDADVLESEPGGVFSDSMAMAGSTSHNQSGFHPYVLFSHRPNPLEPHQMPGQHILPQNGAFLQHLMSSHVISNGNLTRVKLSWSCGAKQVAVMGSWDNWQTREILQGTGNGFFVVKTLPPGEYHYLFIVDGYLRCAPDLPWICDDSGNAYNILDLQECESELPENLSDFRTPPSPPSSYDNQCLNEDDFSRPPPETPSQLHSTILNIEPSLNDGQHPQHTELNHLYIQHQFDGQFIALGSTRRFCQKYVRMVLYKPVRRTN</sequence>
<feature type="domain" description="Association with the SNF1 complex (ASC)" evidence="3">
    <location>
        <begin position="206"/>
        <end position="291"/>
    </location>
</feature>
<evidence type="ECO:0000256" key="1">
    <source>
        <dbReference type="ARBA" id="ARBA00010926"/>
    </source>
</evidence>
<accession>A0A803RAS0</accession>
<dbReference type="SUPFAM" id="SSF81296">
    <property type="entry name" value="E set domains"/>
    <property type="match status" value="1"/>
</dbReference>
<dbReference type="InterPro" id="IPR037256">
    <property type="entry name" value="ASC_dom_sf"/>
</dbReference>
<dbReference type="PANTHER" id="PTHR46316">
    <property type="entry name" value="SNF1-RELATED PROTEIN KINASE REGULATORY SUBUNIT BETA-1"/>
    <property type="match status" value="1"/>
</dbReference>
<dbReference type="OrthoDB" id="531008at2759"/>
<dbReference type="AlphaFoldDB" id="A0A803RAS0"/>
<evidence type="ECO:0000256" key="2">
    <source>
        <dbReference type="SAM" id="MobiDB-lite"/>
    </source>
</evidence>
<name>A0A803RAS0_CANSA</name>
<dbReference type="GO" id="GO:0009507">
    <property type="term" value="C:chloroplast"/>
    <property type="evidence" value="ECO:0007669"/>
    <property type="project" value="UniProtKB-ARBA"/>
</dbReference>
<dbReference type="SMART" id="SM01010">
    <property type="entry name" value="AMPKBI"/>
    <property type="match status" value="1"/>
</dbReference>